<organism evidence="3 4">
    <name type="scientific">Pholiota conissans</name>
    <dbReference type="NCBI Taxonomy" id="109636"/>
    <lineage>
        <taxon>Eukaryota</taxon>
        <taxon>Fungi</taxon>
        <taxon>Dikarya</taxon>
        <taxon>Basidiomycota</taxon>
        <taxon>Agaricomycotina</taxon>
        <taxon>Agaricomycetes</taxon>
        <taxon>Agaricomycetidae</taxon>
        <taxon>Agaricales</taxon>
        <taxon>Agaricineae</taxon>
        <taxon>Strophariaceae</taxon>
        <taxon>Pholiota</taxon>
    </lineage>
</organism>
<evidence type="ECO:0000259" key="2">
    <source>
        <dbReference type="PROSITE" id="PS50181"/>
    </source>
</evidence>
<evidence type="ECO:0000313" key="4">
    <source>
        <dbReference type="Proteomes" id="UP000807469"/>
    </source>
</evidence>
<evidence type="ECO:0000256" key="1">
    <source>
        <dbReference type="SAM" id="MobiDB-lite"/>
    </source>
</evidence>
<dbReference type="Pfam" id="PF00646">
    <property type="entry name" value="F-box"/>
    <property type="match status" value="1"/>
</dbReference>
<dbReference type="Gene3D" id="1.20.1280.50">
    <property type="match status" value="1"/>
</dbReference>
<reference evidence="3" key="1">
    <citation type="submission" date="2020-11" db="EMBL/GenBank/DDBJ databases">
        <authorList>
            <consortium name="DOE Joint Genome Institute"/>
            <person name="Ahrendt S."/>
            <person name="Riley R."/>
            <person name="Andreopoulos W."/>
            <person name="Labutti K."/>
            <person name="Pangilinan J."/>
            <person name="Ruiz-Duenas F.J."/>
            <person name="Barrasa J.M."/>
            <person name="Sanchez-Garcia M."/>
            <person name="Camarero S."/>
            <person name="Miyauchi S."/>
            <person name="Serrano A."/>
            <person name="Linde D."/>
            <person name="Babiker R."/>
            <person name="Drula E."/>
            <person name="Ayuso-Fernandez I."/>
            <person name="Pacheco R."/>
            <person name="Padilla G."/>
            <person name="Ferreira P."/>
            <person name="Barriuso J."/>
            <person name="Kellner H."/>
            <person name="Castanera R."/>
            <person name="Alfaro M."/>
            <person name="Ramirez L."/>
            <person name="Pisabarro A.G."/>
            <person name="Kuo A."/>
            <person name="Tritt A."/>
            <person name="Lipzen A."/>
            <person name="He G."/>
            <person name="Yan M."/>
            <person name="Ng V."/>
            <person name="Cullen D."/>
            <person name="Martin F."/>
            <person name="Rosso M.-N."/>
            <person name="Henrissat B."/>
            <person name="Hibbett D."/>
            <person name="Martinez A.T."/>
            <person name="Grigoriev I.V."/>
        </authorList>
    </citation>
    <scope>NUCLEOTIDE SEQUENCE</scope>
    <source>
        <strain evidence="3">CIRM-BRFM 674</strain>
    </source>
</reference>
<comment type="caution">
    <text evidence="3">The sequence shown here is derived from an EMBL/GenBank/DDBJ whole genome shotgun (WGS) entry which is preliminary data.</text>
</comment>
<sequence length="743" mass="83855">MAPRTSSRLAVRAKLRVAPKIRKASSANSSNTPPDEEAQRPQKRLKTRHVSATDAGPSSSSSTLHHGHLAEQKKGQTAISMLNVAKCDSGVLTKRDRATSKGKKRNRVDMFTKLPLDVLLEIFQYLHPLSLLHVSYTSKVMRSMLTADYATLVWKMTYATNIQPNYFAHNESSKYPPECPSGVDIRHYTSVLFGETCLFCTHPNATVVHWGALTRLCEKCASENFIDAYDLEDDAFEISRLCWFSGIGGDVGLGISGRGISGRGISGRGISGEDFLGTLVLKHDLESQRRALQICADDDARDRYSAMQYSLRRQIDTNFTRPLKLWGDLHERERRASIFERVRWLEIKLTAEGYTYDDFGKWRYKFRNLPLIQNRLPLNDDGWNRIKYKAVQIFECERQNGRENAMITKYKERLSFVDDQVKQALKTSPKPWIYPTSSTLAKSGRISCVIKSIEGNNDDREIKAKLSTDAGLNIPNLLNIWRIEADKFLARLLTGKTTVATNADEDVDCTPLMLATAFFKCRFCTDPISYPRILMHKCLRTRRKIISSGKADAKDEAPAAFDSNEYEPHKVHGVRTITEEGVWHRMPMWSGPTWDEARQFISVDETAVKSAKVITRACGEDPGSVTAQAMKDRKVWLECRRCGLHKSKGTAAASCPRHIMTWNMAILHDVSVHPDNISWRSWSLVASPSNLALAEARESKFSSSTAAGHLIRKHKITDLTALEDHVYMQLDIPMKAYSCVVKI</sequence>
<feature type="region of interest" description="Disordered" evidence="1">
    <location>
        <begin position="1"/>
        <end position="75"/>
    </location>
</feature>
<dbReference type="EMBL" id="MU155147">
    <property type="protein sequence ID" value="KAF9484129.1"/>
    <property type="molecule type" value="Genomic_DNA"/>
</dbReference>
<dbReference type="Proteomes" id="UP000807469">
    <property type="component" value="Unassembled WGS sequence"/>
</dbReference>
<dbReference type="AlphaFoldDB" id="A0A9P5ZAJ3"/>
<gene>
    <name evidence="3" type="ORF">BDN70DRAFT_989905</name>
</gene>
<keyword evidence="4" id="KW-1185">Reference proteome</keyword>
<dbReference type="PROSITE" id="PS50181">
    <property type="entry name" value="FBOX"/>
    <property type="match status" value="1"/>
</dbReference>
<evidence type="ECO:0000313" key="3">
    <source>
        <dbReference type="EMBL" id="KAF9484129.1"/>
    </source>
</evidence>
<dbReference type="SUPFAM" id="SSF81383">
    <property type="entry name" value="F-box domain"/>
    <property type="match status" value="1"/>
</dbReference>
<feature type="compositionally biased region" description="Basic residues" evidence="1">
    <location>
        <begin position="11"/>
        <end position="23"/>
    </location>
</feature>
<dbReference type="OrthoDB" id="2322499at2759"/>
<proteinExistence type="predicted"/>
<protein>
    <recommendedName>
        <fullName evidence="2">F-box domain-containing protein</fullName>
    </recommendedName>
</protein>
<name>A0A9P5ZAJ3_9AGAR</name>
<dbReference type="CDD" id="cd09917">
    <property type="entry name" value="F-box_SF"/>
    <property type="match status" value="1"/>
</dbReference>
<dbReference type="InterPro" id="IPR001810">
    <property type="entry name" value="F-box_dom"/>
</dbReference>
<dbReference type="InterPro" id="IPR036047">
    <property type="entry name" value="F-box-like_dom_sf"/>
</dbReference>
<accession>A0A9P5ZAJ3</accession>
<feature type="domain" description="F-box" evidence="2">
    <location>
        <begin position="108"/>
        <end position="157"/>
    </location>
</feature>